<name>A0A0B4G3X1_METGA</name>
<comment type="caution">
    <text evidence="2">The sequence shown here is derived from an EMBL/GenBank/DDBJ whole genome shotgun (WGS) entry which is preliminary data.</text>
</comment>
<keyword evidence="3" id="KW-1185">Reference proteome</keyword>
<evidence type="ECO:0000313" key="3">
    <source>
        <dbReference type="Proteomes" id="UP000031192"/>
    </source>
</evidence>
<evidence type="ECO:0008006" key="4">
    <source>
        <dbReference type="Google" id="ProtNLM"/>
    </source>
</evidence>
<evidence type="ECO:0000313" key="2">
    <source>
        <dbReference type="EMBL" id="KID81285.1"/>
    </source>
</evidence>
<reference evidence="2 3" key="1">
    <citation type="journal article" date="2014" name="Proc. Natl. Acad. Sci. U.S.A.">
        <title>Trajectory and genomic determinants of fungal-pathogen speciation and host adaptation.</title>
        <authorList>
            <person name="Hu X."/>
            <person name="Xiao G."/>
            <person name="Zheng P."/>
            <person name="Shang Y."/>
            <person name="Su Y."/>
            <person name="Zhang X."/>
            <person name="Liu X."/>
            <person name="Zhan S."/>
            <person name="St Leger R.J."/>
            <person name="Wang C."/>
        </authorList>
    </citation>
    <scope>NUCLEOTIDE SEQUENCE [LARGE SCALE GENOMIC DNA]</scope>
    <source>
        <strain evidence="2 3">ARSEF 977</strain>
    </source>
</reference>
<dbReference type="EMBL" id="AZNH01000169">
    <property type="protein sequence ID" value="KID81285.1"/>
    <property type="molecule type" value="Genomic_DNA"/>
</dbReference>
<dbReference type="AlphaFoldDB" id="A0A0B4G3X1"/>
<sequence length="257" mass="29278">MPDADILGLKNNQSYEFKPPSPEGDPEANWKGGQLSTSAGRFYCFVFEENIHSPHGWVMGSSPADSCDFRIAVDNRGGVSREHLRIDISPDDHCHPRVNNLSRNPVRVWHGNRLVELGTGEHTDISEPVRIDIGDLIIPAWRPKLSPEEMKLFKGRAKRFHHDYMRAVPRPPERYLMAETPDIRLGMGGRVYKRAEDFYASSGSFASVIKVEELKSKSVFAAKIPHFRQSDSIATTRRSWELLVSEFRRLMELRHVG</sequence>
<protein>
    <recommendedName>
        <fullName evidence="4">FHA domain-containing protein</fullName>
    </recommendedName>
</protein>
<dbReference type="OrthoDB" id="4935649at2759"/>
<organism evidence="2 3">
    <name type="scientific">Metarhizium guizhouense (strain ARSEF 977)</name>
    <dbReference type="NCBI Taxonomy" id="1276136"/>
    <lineage>
        <taxon>Eukaryota</taxon>
        <taxon>Fungi</taxon>
        <taxon>Dikarya</taxon>
        <taxon>Ascomycota</taxon>
        <taxon>Pezizomycotina</taxon>
        <taxon>Sordariomycetes</taxon>
        <taxon>Hypocreomycetidae</taxon>
        <taxon>Hypocreales</taxon>
        <taxon>Clavicipitaceae</taxon>
        <taxon>Metarhizium</taxon>
    </lineage>
</organism>
<dbReference type="InterPro" id="IPR008984">
    <property type="entry name" value="SMAD_FHA_dom_sf"/>
</dbReference>
<accession>A0A0B4G3X1</accession>
<evidence type="ECO:0000256" key="1">
    <source>
        <dbReference type="SAM" id="MobiDB-lite"/>
    </source>
</evidence>
<gene>
    <name evidence="2" type="ORF">MGU_11346</name>
</gene>
<dbReference type="SUPFAM" id="SSF49879">
    <property type="entry name" value="SMAD/FHA domain"/>
    <property type="match status" value="1"/>
</dbReference>
<feature type="region of interest" description="Disordered" evidence="1">
    <location>
        <begin position="1"/>
        <end position="29"/>
    </location>
</feature>
<dbReference type="Proteomes" id="UP000031192">
    <property type="component" value="Unassembled WGS sequence"/>
</dbReference>
<dbReference type="HOGENOM" id="CLU_1082141_0_0_1"/>
<proteinExistence type="predicted"/>